<comment type="caution">
    <text evidence="1">The sequence shown here is derived from an EMBL/GenBank/DDBJ whole genome shotgun (WGS) entry which is preliminary data.</text>
</comment>
<sequence length="166" mass="16904">MLEDALLGLRVRHEAERLNAVFINDKNLAGVNLTFSASFGGENHSAVAPPTHDQGAEAEGVANGDEFVLRDEDDRVSAFKLLASVDDSDDEVEDNLGVGGGIEDGAAVLEAGSEGAVVNEVAVVGHADGAEAVAGDEGLDIFEHRLAGGGVADVADGEAAGELVQL</sequence>
<feature type="non-terminal residue" evidence="1">
    <location>
        <position position="1"/>
    </location>
</feature>
<dbReference type="AlphaFoldDB" id="A0A371IFP4"/>
<accession>A0A371IFP4</accession>
<evidence type="ECO:0000313" key="1">
    <source>
        <dbReference type="EMBL" id="RDY13804.1"/>
    </source>
</evidence>
<reference evidence="1" key="1">
    <citation type="submission" date="2018-05" db="EMBL/GenBank/DDBJ databases">
        <title>Draft genome of Mucuna pruriens seed.</title>
        <authorList>
            <person name="Nnadi N.E."/>
            <person name="Vos R."/>
            <person name="Hasami M.H."/>
            <person name="Devisetty U.K."/>
            <person name="Aguiy J.C."/>
        </authorList>
    </citation>
    <scope>NUCLEOTIDE SEQUENCE [LARGE SCALE GENOMIC DNA]</scope>
    <source>
        <strain evidence="1">JCA_2017</strain>
    </source>
</reference>
<dbReference type="Proteomes" id="UP000257109">
    <property type="component" value="Unassembled WGS sequence"/>
</dbReference>
<organism evidence="1 2">
    <name type="scientific">Mucuna pruriens</name>
    <name type="common">Velvet bean</name>
    <name type="synonym">Dolichos pruriens</name>
    <dbReference type="NCBI Taxonomy" id="157652"/>
    <lineage>
        <taxon>Eukaryota</taxon>
        <taxon>Viridiplantae</taxon>
        <taxon>Streptophyta</taxon>
        <taxon>Embryophyta</taxon>
        <taxon>Tracheophyta</taxon>
        <taxon>Spermatophyta</taxon>
        <taxon>Magnoliopsida</taxon>
        <taxon>eudicotyledons</taxon>
        <taxon>Gunneridae</taxon>
        <taxon>Pentapetalae</taxon>
        <taxon>rosids</taxon>
        <taxon>fabids</taxon>
        <taxon>Fabales</taxon>
        <taxon>Fabaceae</taxon>
        <taxon>Papilionoideae</taxon>
        <taxon>50 kb inversion clade</taxon>
        <taxon>NPAAA clade</taxon>
        <taxon>indigoferoid/millettioid clade</taxon>
        <taxon>Phaseoleae</taxon>
        <taxon>Mucuna</taxon>
    </lineage>
</organism>
<dbReference type="EMBL" id="QJKJ01000195">
    <property type="protein sequence ID" value="RDY13804.1"/>
    <property type="molecule type" value="Genomic_DNA"/>
</dbReference>
<protein>
    <submittedName>
        <fullName evidence="1">Uncharacterized protein</fullName>
    </submittedName>
</protein>
<proteinExistence type="predicted"/>
<keyword evidence="2" id="KW-1185">Reference proteome</keyword>
<evidence type="ECO:0000313" key="2">
    <source>
        <dbReference type="Proteomes" id="UP000257109"/>
    </source>
</evidence>
<gene>
    <name evidence="1" type="ORF">CR513_01226</name>
</gene>
<name>A0A371IFP4_MUCPR</name>